<dbReference type="EMBL" id="FMZW01000017">
    <property type="protein sequence ID" value="SDD94290.1"/>
    <property type="molecule type" value="Genomic_DNA"/>
</dbReference>
<proteinExistence type="predicted"/>
<evidence type="ECO:0008006" key="3">
    <source>
        <dbReference type="Google" id="ProtNLM"/>
    </source>
</evidence>
<accession>A0A1G6YVC8</accession>
<sequence>MKDANRRFGLPWTDDDRAKLLQLRADGNPWKDIALELGRPVLSCRTIHGNLVRASTPLAERKRRWTEAEVAEMIRLREVEHKPWSQIDALLQRPDGGSAQKYEGLRLPKKPVAPHLTGGRVNDAAAIADREKRRGLEHPTLTAAFFGDPLPGRSALDKRRQLAGGAA</sequence>
<gene>
    <name evidence="1" type="ORF">SAMN05216337_1017108</name>
</gene>
<dbReference type="InterPro" id="IPR001005">
    <property type="entry name" value="SANT/Myb"/>
</dbReference>
<dbReference type="CDD" id="cd00167">
    <property type="entry name" value="SANT"/>
    <property type="match status" value="1"/>
</dbReference>
<protein>
    <recommendedName>
        <fullName evidence="3">Myb-like domain-containing protein</fullName>
    </recommendedName>
</protein>
<evidence type="ECO:0000313" key="1">
    <source>
        <dbReference type="EMBL" id="SDD94290.1"/>
    </source>
</evidence>
<organism evidence="1 2">
    <name type="scientific">Bradyrhizobium brasilense</name>
    <dbReference type="NCBI Taxonomy" id="1419277"/>
    <lineage>
        <taxon>Bacteria</taxon>
        <taxon>Pseudomonadati</taxon>
        <taxon>Pseudomonadota</taxon>
        <taxon>Alphaproteobacteria</taxon>
        <taxon>Hyphomicrobiales</taxon>
        <taxon>Nitrobacteraceae</taxon>
        <taxon>Bradyrhizobium</taxon>
    </lineage>
</organism>
<dbReference type="RefSeq" id="WP_092084013.1">
    <property type="nucleotide sequence ID" value="NZ_FMZW01000017.1"/>
</dbReference>
<dbReference type="AlphaFoldDB" id="A0A1G6YVC8"/>
<evidence type="ECO:0000313" key="2">
    <source>
        <dbReference type="Proteomes" id="UP000199245"/>
    </source>
</evidence>
<reference evidence="1 2" key="1">
    <citation type="submission" date="2016-10" db="EMBL/GenBank/DDBJ databases">
        <authorList>
            <person name="de Groot N.N."/>
        </authorList>
    </citation>
    <scope>NUCLEOTIDE SEQUENCE [LARGE SCALE GENOMIC DNA]</scope>
    <source>
        <strain evidence="1 2">R5</strain>
    </source>
</reference>
<dbReference type="Proteomes" id="UP000199245">
    <property type="component" value="Unassembled WGS sequence"/>
</dbReference>
<name>A0A1G6YVC8_9BRAD</name>